<keyword evidence="11" id="KW-1185">Reference proteome</keyword>
<dbReference type="InterPro" id="IPR005467">
    <property type="entry name" value="His_kinase_dom"/>
</dbReference>
<dbReference type="Pfam" id="PF02518">
    <property type="entry name" value="HATPase_c"/>
    <property type="match status" value="1"/>
</dbReference>
<evidence type="ECO:0000256" key="6">
    <source>
        <dbReference type="ARBA" id="ARBA00023012"/>
    </source>
</evidence>
<keyword evidence="4" id="KW-0808">Transferase</keyword>
<dbReference type="InterPro" id="IPR036890">
    <property type="entry name" value="HATPase_C_sf"/>
</dbReference>
<evidence type="ECO:0000313" key="11">
    <source>
        <dbReference type="Proteomes" id="UP001319080"/>
    </source>
</evidence>
<dbReference type="EMBL" id="JAHESE010000016">
    <property type="protein sequence ID" value="MBT1709823.1"/>
    <property type="molecule type" value="Genomic_DNA"/>
</dbReference>
<dbReference type="Gene3D" id="3.30.565.10">
    <property type="entry name" value="Histidine kinase-like ATPase, C-terminal domain"/>
    <property type="match status" value="1"/>
</dbReference>
<dbReference type="Gene3D" id="1.10.287.130">
    <property type="match status" value="1"/>
</dbReference>
<dbReference type="InterPro" id="IPR004358">
    <property type="entry name" value="Sig_transdc_His_kin-like_C"/>
</dbReference>
<dbReference type="PRINTS" id="PR00344">
    <property type="entry name" value="BCTRLSENSOR"/>
</dbReference>
<evidence type="ECO:0000256" key="1">
    <source>
        <dbReference type="ARBA" id="ARBA00000085"/>
    </source>
</evidence>
<evidence type="ECO:0000313" key="10">
    <source>
        <dbReference type="EMBL" id="MBT1709823.1"/>
    </source>
</evidence>
<dbReference type="SUPFAM" id="SSF55874">
    <property type="entry name" value="ATPase domain of HSP90 chaperone/DNA topoisomerase II/histidine kinase"/>
    <property type="match status" value="1"/>
</dbReference>
<evidence type="ECO:0000256" key="4">
    <source>
        <dbReference type="ARBA" id="ARBA00022679"/>
    </source>
</evidence>
<dbReference type="SUPFAM" id="SSF48452">
    <property type="entry name" value="TPR-like"/>
    <property type="match status" value="1"/>
</dbReference>
<dbReference type="InterPro" id="IPR011990">
    <property type="entry name" value="TPR-like_helical_dom_sf"/>
</dbReference>
<evidence type="ECO:0000256" key="8">
    <source>
        <dbReference type="SAM" id="Phobius"/>
    </source>
</evidence>
<dbReference type="InterPro" id="IPR019734">
    <property type="entry name" value="TPR_rpt"/>
</dbReference>
<keyword evidence="3" id="KW-0597">Phosphoprotein</keyword>
<dbReference type="AlphaFoldDB" id="A0AAP2DYR0"/>
<evidence type="ECO:0000256" key="5">
    <source>
        <dbReference type="ARBA" id="ARBA00022777"/>
    </source>
</evidence>
<dbReference type="GO" id="GO:0000155">
    <property type="term" value="F:phosphorelay sensor kinase activity"/>
    <property type="evidence" value="ECO:0007669"/>
    <property type="project" value="InterPro"/>
</dbReference>
<dbReference type="Proteomes" id="UP001319080">
    <property type="component" value="Unassembled WGS sequence"/>
</dbReference>
<keyword evidence="6" id="KW-0902">Two-component regulatory system</keyword>
<dbReference type="InterPro" id="IPR003594">
    <property type="entry name" value="HATPase_dom"/>
</dbReference>
<evidence type="ECO:0000256" key="2">
    <source>
        <dbReference type="ARBA" id="ARBA00012438"/>
    </source>
</evidence>
<dbReference type="SMART" id="SM00028">
    <property type="entry name" value="TPR"/>
    <property type="match status" value="6"/>
</dbReference>
<dbReference type="SUPFAM" id="SSF47384">
    <property type="entry name" value="Homodimeric domain of signal transducing histidine kinase"/>
    <property type="match status" value="1"/>
</dbReference>
<keyword evidence="7" id="KW-0175">Coiled coil</keyword>
<accession>A0AAP2DYR0</accession>
<keyword evidence="8" id="KW-1133">Transmembrane helix</keyword>
<keyword evidence="8" id="KW-0472">Membrane</keyword>
<evidence type="ECO:0000259" key="9">
    <source>
        <dbReference type="PROSITE" id="PS50109"/>
    </source>
</evidence>
<dbReference type="RefSeq" id="WP_254085400.1">
    <property type="nucleotide sequence ID" value="NZ_JAHESE010000016.1"/>
</dbReference>
<dbReference type="PANTHER" id="PTHR43711:SF26">
    <property type="entry name" value="SENSOR HISTIDINE KINASE RCSC"/>
    <property type="match status" value="1"/>
</dbReference>
<dbReference type="SMART" id="SM00387">
    <property type="entry name" value="HATPase_c"/>
    <property type="match status" value="1"/>
</dbReference>
<name>A0AAP2DYR0_9BACT</name>
<feature type="coiled-coil region" evidence="7">
    <location>
        <begin position="377"/>
        <end position="407"/>
    </location>
</feature>
<dbReference type="CDD" id="cd00082">
    <property type="entry name" value="HisKA"/>
    <property type="match status" value="1"/>
</dbReference>
<evidence type="ECO:0000256" key="3">
    <source>
        <dbReference type="ARBA" id="ARBA00022553"/>
    </source>
</evidence>
<gene>
    <name evidence="10" type="ORF">KK062_16380</name>
</gene>
<dbReference type="InterPro" id="IPR050736">
    <property type="entry name" value="Sensor_HK_Regulatory"/>
</dbReference>
<dbReference type="PANTHER" id="PTHR43711">
    <property type="entry name" value="TWO-COMPONENT HISTIDINE KINASE"/>
    <property type="match status" value="1"/>
</dbReference>
<dbReference type="InterPro" id="IPR036097">
    <property type="entry name" value="HisK_dim/P_sf"/>
</dbReference>
<feature type="transmembrane region" description="Helical" evidence="8">
    <location>
        <begin position="347"/>
        <end position="367"/>
    </location>
</feature>
<keyword evidence="5 10" id="KW-0418">Kinase</keyword>
<dbReference type="PROSITE" id="PS50109">
    <property type="entry name" value="HIS_KIN"/>
    <property type="match status" value="1"/>
</dbReference>
<sequence>MKGIIALLWYAAAGLSPTAPLQTADSVHLAGIASQAYGLVLSQPDSSIALAHAVLSHVQPKKNLYLEAYSYYVLSKANWTKANYRLSTEYGYKALRLLDQDPHAYTNLRGLVMLALARTFIDRDDYVQAEEFLNKVQRLAVKHHDQQLLADTYREKSTLLAETKHYDSALAYADKGIAYYRTINDSLRVSILYGRKARAYLDMGDYAKSDLYNRKSMALDSLVGNTRALGFSYFYAADIAYRRKQYDRSIHYLGRSIALNDRIHNLTLQVRAHTLLAEVYTQMGQGIPAAQQLKRVSILKDSLYNAEKSRQIQEMQSLYALETKDRTIETLAQKNMVQKHRVEIQRMLMIVLGVGVVLLVVVILLLVRLRISQQRVNQALAERNLAIEQQKEEVESQAEFLQQLNQLKSKLFSVISHDLRGPVANLQSLLHLLTANIMTPQEFIAVSDKLKTNLNSTQRTLENLLSWSLSQMDGIRTEKKTLAVQQAVDEACALLAEFAERKHVTLEKQIGEGLDILADANQLQLILRNLLHNAIKFSKSGGTVVVSAVGQGTMCAVRVRDYGIGLTADEKARLLNSHEYFTKSGTQQEKGTGLGFLLCQEFISRNNGTLHLSSTPGEGTEVSISLPLAPCRPGMPEPESVL</sequence>
<dbReference type="InterPro" id="IPR003661">
    <property type="entry name" value="HisK_dim/P_dom"/>
</dbReference>
<protein>
    <recommendedName>
        <fullName evidence="2">histidine kinase</fullName>
        <ecNumber evidence="2">2.7.13.3</ecNumber>
    </recommendedName>
</protein>
<reference evidence="10 11" key="1">
    <citation type="submission" date="2021-05" db="EMBL/GenBank/DDBJ databases">
        <title>A Polyphasic approach of four new species of the genus Ohtaekwangia: Ohtaekwangia histidinii sp. nov., Ohtaekwangia cretensis sp. nov., Ohtaekwangia indiensis sp. nov., Ohtaekwangia reichenbachii sp. nov. from diverse environment.</title>
        <authorList>
            <person name="Octaviana S."/>
        </authorList>
    </citation>
    <scope>NUCLEOTIDE SEQUENCE [LARGE SCALE GENOMIC DNA]</scope>
    <source>
        <strain evidence="10 11">PWU5</strain>
    </source>
</reference>
<comment type="caution">
    <text evidence="10">The sequence shown here is derived from an EMBL/GenBank/DDBJ whole genome shotgun (WGS) entry which is preliminary data.</text>
</comment>
<dbReference type="EC" id="2.7.13.3" evidence="2"/>
<organism evidence="10 11">
    <name type="scientific">Dawidia cretensis</name>
    <dbReference type="NCBI Taxonomy" id="2782350"/>
    <lineage>
        <taxon>Bacteria</taxon>
        <taxon>Pseudomonadati</taxon>
        <taxon>Bacteroidota</taxon>
        <taxon>Cytophagia</taxon>
        <taxon>Cytophagales</taxon>
        <taxon>Chryseotaleaceae</taxon>
        <taxon>Dawidia</taxon>
    </lineage>
</organism>
<comment type="catalytic activity">
    <reaction evidence="1">
        <text>ATP + protein L-histidine = ADP + protein N-phospho-L-histidine.</text>
        <dbReference type="EC" id="2.7.13.3"/>
    </reaction>
</comment>
<dbReference type="Gene3D" id="1.25.40.10">
    <property type="entry name" value="Tetratricopeptide repeat domain"/>
    <property type="match status" value="2"/>
</dbReference>
<feature type="domain" description="Histidine kinase" evidence="9">
    <location>
        <begin position="414"/>
        <end position="630"/>
    </location>
</feature>
<proteinExistence type="predicted"/>
<evidence type="ECO:0000256" key="7">
    <source>
        <dbReference type="SAM" id="Coils"/>
    </source>
</evidence>
<keyword evidence="8" id="KW-0812">Transmembrane</keyword>